<accession>A0A1V6TFY4</accession>
<dbReference type="STRING" id="303698.A0A1V6TFY4"/>
<name>A0A1V6TFY4_9EURO</name>
<protein>
    <recommendedName>
        <fullName evidence="1">methionyl-tRNA formyltransferase</fullName>
        <ecNumber evidence="1">2.1.2.9</ecNumber>
    </recommendedName>
</protein>
<dbReference type="Proteomes" id="UP000191285">
    <property type="component" value="Unassembled WGS sequence"/>
</dbReference>
<dbReference type="FunFam" id="3.40.50.12230:FF:000004">
    <property type="entry name" value="Methionyl-tRNA formyltransferase family protein, putative"/>
    <property type="match status" value="1"/>
</dbReference>
<dbReference type="Gene3D" id="3.40.50.12230">
    <property type="match status" value="1"/>
</dbReference>
<sequence>MIILSNVRAFGLCRYSSAARRPALRLYTTRAHDPLRILFCGSDEFSIASLKALHAYHLKQPERISSIDVVCRPGKKVGRGMKKFREVPIKETASALSLPTHEIDTFTGWTPPMTPHGPINLIIAVSFGLFVPPRILNAAHYGGLNVHPSLLPDFRGPAPLHHTLLAGRSLTGVTLQTLHHKNFDHGVILSQTPKPGIQIPSPESCTVSELLNLVAPKGAQLLVDGINDGLFVPPVKPAGWVPAEGNKDLVHAAKIKPEDRHIDWSNWTMQDITRRSRVIGPLWSRALVPTDISDTSPSFYQKRVILTHVEEVEPPKGSRSFSLVPGLPFANAPHPVGPKKGRALYVYTHDGKVLRIDQMKVEGEAVAEGLRAAIKARMFGDSSFICDGAEFTPFRNPLV</sequence>
<dbReference type="SUPFAM" id="SSF53328">
    <property type="entry name" value="Formyltransferase"/>
    <property type="match status" value="1"/>
</dbReference>
<evidence type="ECO:0000256" key="1">
    <source>
        <dbReference type="ARBA" id="ARBA00012261"/>
    </source>
</evidence>
<reference evidence="4" key="1">
    <citation type="journal article" date="2017" name="Nat. Microbiol.">
        <title>Global analysis of biosynthetic gene clusters reveals vast potential of secondary metabolite production in Penicillium species.</title>
        <authorList>
            <person name="Nielsen J.C."/>
            <person name="Grijseels S."/>
            <person name="Prigent S."/>
            <person name="Ji B."/>
            <person name="Dainat J."/>
            <person name="Nielsen K.F."/>
            <person name="Frisvad J.C."/>
            <person name="Workman M."/>
            <person name="Nielsen J."/>
        </authorList>
    </citation>
    <scope>NUCLEOTIDE SEQUENCE [LARGE SCALE GENOMIC DNA]</scope>
    <source>
        <strain evidence="4">IBT 24891</strain>
    </source>
</reference>
<evidence type="ECO:0000313" key="4">
    <source>
        <dbReference type="Proteomes" id="UP000191285"/>
    </source>
</evidence>
<proteinExistence type="predicted"/>
<keyword evidence="4" id="KW-1185">Reference proteome</keyword>
<dbReference type="PANTHER" id="PTHR11138">
    <property type="entry name" value="METHIONYL-TRNA FORMYLTRANSFERASE"/>
    <property type="match status" value="1"/>
</dbReference>
<comment type="caution">
    <text evidence="3">The sequence shown here is derived from an EMBL/GenBank/DDBJ whole genome shotgun (WGS) entry which is preliminary data.</text>
</comment>
<evidence type="ECO:0000313" key="3">
    <source>
        <dbReference type="EMBL" id="OQE25272.1"/>
    </source>
</evidence>
<evidence type="ECO:0000259" key="2">
    <source>
        <dbReference type="Pfam" id="PF00551"/>
    </source>
</evidence>
<dbReference type="AlphaFoldDB" id="A0A1V6TFY4"/>
<dbReference type="GO" id="GO:0005739">
    <property type="term" value="C:mitochondrion"/>
    <property type="evidence" value="ECO:0007669"/>
    <property type="project" value="TreeGrafter"/>
</dbReference>
<dbReference type="InterPro" id="IPR002376">
    <property type="entry name" value="Formyl_transf_N"/>
</dbReference>
<dbReference type="InterPro" id="IPR036477">
    <property type="entry name" value="Formyl_transf_N_sf"/>
</dbReference>
<dbReference type="GO" id="GO:0004479">
    <property type="term" value="F:methionyl-tRNA formyltransferase activity"/>
    <property type="evidence" value="ECO:0007669"/>
    <property type="project" value="UniProtKB-EC"/>
</dbReference>
<dbReference type="Pfam" id="PF00551">
    <property type="entry name" value="Formyl_trans_N"/>
    <property type="match status" value="1"/>
</dbReference>
<gene>
    <name evidence="3" type="ORF">PENSTE_c006G01611</name>
</gene>
<dbReference type="EMBL" id="MLKD01000006">
    <property type="protein sequence ID" value="OQE25272.1"/>
    <property type="molecule type" value="Genomic_DNA"/>
</dbReference>
<dbReference type="InterPro" id="IPR041711">
    <property type="entry name" value="Met-tRNA-FMT_N"/>
</dbReference>
<feature type="domain" description="Formyl transferase N-terminal" evidence="2">
    <location>
        <begin position="36"/>
        <end position="193"/>
    </location>
</feature>
<dbReference type="EC" id="2.1.2.9" evidence="1"/>
<organism evidence="3 4">
    <name type="scientific">Penicillium steckii</name>
    <dbReference type="NCBI Taxonomy" id="303698"/>
    <lineage>
        <taxon>Eukaryota</taxon>
        <taxon>Fungi</taxon>
        <taxon>Dikarya</taxon>
        <taxon>Ascomycota</taxon>
        <taxon>Pezizomycotina</taxon>
        <taxon>Eurotiomycetes</taxon>
        <taxon>Eurotiomycetidae</taxon>
        <taxon>Eurotiales</taxon>
        <taxon>Aspergillaceae</taxon>
        <taxon>Penicillium</taxon>
    </lineage>
</organism>
<dbReference type="PANTHER" id="PTHR11138:SF5">
    <property type="entry name" value="METHIONYL-TRNA FORMYLTRANSFERASE, MITOCHONDRIAL"/>
    <property type="match status" value="1"/>
</dbReference>
<dbReference type="OrthoDB" id="10268103at2759"/>
<dbReference type="CDD" id="cd08646">
    <property type="entry name" value="FMT_core_Met-tRNA-FMT_N"/>
    <property type="match status" value="1"/>
</dbReference>